<proteinExistence type="predicted"/>
<sequence>MNLNRNMKPELVGGLLAVDVGLSTGFARFDGRGRLLWHGSHNFGSAARHKRGIFHLTERAGAVDWLALEGGGPLLRHWDNEARGLGLQTLIYSAEEWREVLFPARERVDAERAKGFARQVAQRLIVRDNPSGPRDTQFDAAEAICLGVVACLEVGLLQDAPAGILG</sequence>
<evidence type="ECO:0000313" key="2">
    <source>
        <dbReference type="Proteomes" id="UP000448292"/>
    </source>
</evidence>
<reference evidence="1 2" key="1">
    <citation type="submission" date="2018-06" db="EMBL/GenBank/DDBJ databases">
        <title>Complete genome of Desulfovibrio indonesiensis P37SLT.</title>
        <authorList>
            <person name="Crispim J.S."/>
            <person name="Vidigal P.M.P."/>
            <person name="Silva L.C.F."/>
            <person name="Laguardia C.N."/>
            <person name="Araujo L.C."/>
            <person name="Dias R.S."/>
            <person name="Sousa M.P."/>
            <person name="Paula S.O."/>
            <person name="Silva C."/>
        </authorList>
    </citation>
    <scope>NUCLEOTIDE SEQUENCE [LARGE SCALE GENOMIC DNA]</scope>
    <source>
        <strain evidence="1 2">P37SLT</strain>
    </source>
</reference>
<dbReference type="EMBL" id="QMIE01000008">
    <property type="protein sequence ID" value="TVM17159.1"/>
    <property type="molecule type" value="Genomic_DNA"/>
</dbReference>
<protein>
    <submittedName>
        <fullName evidence="1">Uncharacterized protein</fullName>
    </submittedName>
</protein>
<comment type="caution">
    <text evidence="1">The sequence shown here is derived from an EMBL/GenBank/DDBJ whole genome shotgun (WGS) entry which is preliminary data.</text>
</comment>
<dbReference type="RefSeq" id="WP_144303117.1">
    <property type="nucleotide sequence ID" value="NZ_QMIE01000008.1"/>
</dbReference>
<dbReference type="OrthoDB" id="1495259at2"/>
<name>A0A7M3MEZ8_9BACT</name>
<dbReference type="Proteomes" id="UP000448292">
    <property type="component" value="Unassembled WGS sequence"/>
</dbReference>
<keyword evidence="2" id="KW-1185">Reference proteome</keyword>
<dbReference type="AlphaFoldDB" id="A0A7M3MEZ8"/>
<gene>
    <name evidence="1" type="ORF">DPQ33_10225</name>
</gene>
<accession>A0A7M3MEZ8</accession>
<evidence type="ECO:0000313" key="1">
    <source>
        <dbReference type="EMBL" id="TVM17159.1"/>
    </source>
</evidence>
<organism evidence="1 2">
    <name type="scientific">Oceanidesulfovibrio indonesiensis</name>
    <dbReference type="NCBI Taxonomy" id="54767"/>
    <lineage>
        <taxon>Bacteria</taxon>
        <taxon>Pseudomonadati</taxon>
        <taxon>Thermodesulfobacteriota</taxon>
        <taxon>Desulfovibrionia</taxon>
        <taxon>Desulfovibrionales</taxon>
        <taxon>Desulfovibrionaceae</taxon>
        <taxon>Oceanidesulfovibrio</taxon>
    </lineage>
</organism>